<keyword evidence="3" id="KW-1185">Reference proteome</keyword>
<name>A0A4C1Y914_EUMVA</name>
<dbReference type="AlphaFoldDB" id="A0A4C1Y914"/>
<dbReference type="Proteomes" id="UP000299102">
    <property type="component" value="Unassembled WGS sequence"/>
</dbReference>
<gene>
    <name evidence="2" type="ORF">EVAR_97772_1</name>
</gene>
<feature type="region of interest" description="Disordered" evidence="1">
    <location>
        <begin position="57"/>
        <end position="78"/>
    </location>
</feature>
<evidence type="ECO:0000313" key="2">
    <source>
        <dbReference type="EMBL" id="GBP70925.1"/>
    </source>
</evidence>
<evidence type="ECO:0000256" key="1">
    <source>
        <dbReference type="SAM" id="MobiDB-lite"/>
    </source>
</evidence>
<comment type="caution">
    <text evidence="2">The sequence shown here is derived from an EMBL/GenBank/DDBJ whole genome shotgun (WGS) entry which is preliminary data.</text>
</comment>
<feature type="compositionally biased region" description="Basic and acidic residues" evidence="1">
    <location>
        <begin position="57"/>
        <end position="68"/>
    </location>
</feature>
<evidence type="ECO:0000313" key="3">
    <source>
        <dbReference type="Proteomes" id="UP000299102"/>
    </source>
</evidence>
<protein>
    <submittedName>
        <fullName evidence="2">Uncharacterized protein</fullName>
    </submittedName>
</protein>
<organism evidence="2 3">
    <name type="scientific">Eumeta variegata</name>
    <name type="common">Bagworm moth</name>
    <name type="synonym">Eumeta japonica</name>
    <dbReference type="NCBI Taxonomy" id="151549"/>
    <lineage>
        <taxon>Eukaryota</taxon>
        <taxon>Metazoa</taxon>
        <taxon>Ecdysozoa</taxon>
        <taxon>Arthropoda</taxon>
        <taxon>Hexapoda</taxon>
        <taxon>Insecta</taxon>
        <taxon>Pterygota</taxon>
        <taxon>Neoptera</taxon>
        <taxon>Endopterygota</taxon>
        <taxon>Lepidoptera</taxon>
        <taxon>Glossata</taxon>
        <taxon>Ditrysia</taxon>
        <taxon>Tineoidea</taxon>
        <taxon>Psychidae</taxon>
        <taxon>Oiketicinae</taxon>
        <taxon>Eumeta</taxon>
    </lineage>
</organism>
<sequence>MNSTNFFNLLEKKPTKCESDSRTEGSVQTCRSKANDKQIRQFPAFVTHWYSLKEQSHKEGELGDETRHGVANLHKILQ</sequence>
<dbReference type="EMBL" id="BGZK01001091">
    <property type="protein sequence ID" value="GBP70925.1"/>
    <property type="molecule type" value="Genomic_DNA"/>
</dbReference>
<proteinExistence type="predicted"/>
<reference evidence="2 3" key="1">
    <citation type="journal article" date="2019" name="Commun. Biol.">
        <title>The bagworm genome reveals a unique fibroin gene that provides high tensile strength.</title>
        <authorList>
            <person name="Kono N."/>
            <person name="Nakamura H."/>
            <person name="Ohtoshi R."/>
            <person name="Tomita M."/>
            <person name="Numata K."/>
            <person name="Arakawa K."/>
        </authorList>
    </citation>
    <scope>NUCLEOTIDE SEQUENCE [LARGE SCALE GENOMIC DNA]</scope>
</reference>
<accession>A0A4C1Y914</accession>